<dbReference type="PANTHER" id="PTHR24559:SF427">
    <property type="entry name" value="RNA-DIRECTED DNA POLYMERASE"/>
    <property type="match status" value="1"/>
</dbReference>
<evidence type="ECO:0000313" key="4">
    <source>
        <dbReference type="Proteomes" id="UP001151760"/>
    </source>
</evidence>
<comment type="caution">
    <text evidence="3">The sequence shown here is derived from an EMBL/GenBank/DDBJ whole genome shotgun (WGS) entry which is preliminary data.</text>
</comment>
<dbReference type="CDD" id="cd00303">
    <property type="entry name" value="retropepsin_like"/>
    <property type="match status" value="1"/>
</dbReference>
<keyword evidence="3" id="KW-0695">RNA-directed DNA polymerase</keyword>
<dbReference type="InterPro" id="IPR000477">
    <property type="entry name" value="RT_dom"/>
</dbReference>
<dbReference type="InterPro" id="IPR053134">
    <property type="entry name" value="RNA-dir_DNA_polymerase"/>
</dbReference>
<feature type="compositionally biased region" description="Low complexity" evidence="1">
    <location>
        <begin position="145"/>
        <end position="162"/>
    </location>
</feature>
<dbReference type="SUPFAM" id="SSF56672">
    <property type="entry name" value="DNA/RNA polymerases"/>
    <property type="match status" value="1"/>
</dbReference>
<sequence length="523" mass="59257">MWISIVALTLRCSTTHPPKEYPFFLKALPVAYQAVTHAANTQEEPTLEIQPSANKTCTTRNFVQLMHETSPVVLKVFVSLTRDGTPPPTELLERYIEGLPLNIKGNVTSSKLVDLHEAIDMAQGLMYQVVQELGENSGDKRKWNGNHYNPNNTNKTSNLNPNKRPETARVFLAGQGNPKGNNQASTCTQGGRRAPGRVYNLCAEAAVKDNNVVNGKYIDIHPTTLDTNYGELADGKSLTTTTILRGCTFNLQNHLFKIDLLPIELESFDVIVGIDWMAEHRAEVVCYEKTQKYIDQGCQVFLIQITKEDETEILERRIKDVPVVRDFPEVFLEELPGLPPICQVEIHIELIPRAAPVARAPYRIAPAEMKELAEQLKELSDKGFIRPSSSPVREEDIPKTAFRTRYGHYEFRVMPFGLTNAPAVFMDLMNRVCKPYLDKFVIVFINDILIYSHNEKEHEEHLKTILELLKKEELYAKFSKCEFWINTVKFLGHVIDSSGIHVDLAKIETVKNWASPTTPSEIR</sequence>
<keyword evidence="4" id="KW-1185">Reference proteome</keyword>
<reference evidence="3" key="1">
    <citation type="journal article" date="2022" name="Int. J. Mol. Sci.">
        <title>Draft Genome of Tanacetum Coccineum: Genomic Comparison of Closely Related Tanacetum-Family Plants.</title>
        <authorList>
            <person name="Yamashiro T."/>
            <person name="Shiraishi A."/>
            <person name="Nakayama K."/>
            <person name="Satake H."/>
        </authorList>
    </citation>
    <scope>NUCLEOTIDE SEQUENCE</scope>
</reference>
<gene>
    <name evidence="3" type="ORF">Tco_0655349</name>
</gene>
<evidence type="ECO:0000259" key="2">
    <source>
        <dbReference type="Pfam" id="PF00078"/>
    </source>
</evidence>
<dbReference type="Proteomes" id="UP001151760">
    <property type="component" value="Unassembled WGS sequence"/>
</dbReference>
<name>A0ABQ4X6Q6_9ASTR</name>
<dbReference type="InterPro" id="IPR021109">
    <property type="entry name" value="Peptidase_aspartic_dom_sf"/>
</dbReference>
<proteinExistence type="predicted"/>
<keyword evidence="3" id="KW-0548">Nucleotidyltransferase</keyword>
<dbReference type="InterPro" id="IPR043502">
    <property type="entry name" value="DNA/RNA_pol_sf"/>
</dbReference>
<feature type="region of interest" description="Disordered" evidence="1">
    <location>
        <begin position="142"/>
        <end position="163"/>
    </location>
</feature>
<evidence type="ECO:0000313" key="3">
    <source>
        <dbReference type="EMBL" id="GJS60565.1"/>
    </source>
</evidence>
<organism evidence="3 4">
    <name type="scientific">Tanacetum coccineum</name>
    <dbReference type="NCBI Taxonomy" id="301880"/>
    <lineage>
        <taxon>Eukaryota</taxon>
        <taxon>Viridiplantae</taxon>
        <taxon>Streptophyta</taxon>
        <taxon>Embryophyta</taxon>
        <taxon>Tracheophyta</taxon>
        <taxon>Spermatophyta</taxon>
        <taxon>Magnoliopsida</taxon>
        <taxon>eudicotyledons</taxon>
        <taxon>Gunneridae</taxon>
        <taxon>Pentapetalae</taxon>
        <taxon>asterids</taxon>
        <taxon>campanulids</taxon>
        <taxon>Asterales</taxon>
        <taxon>Asteraceae</taxon>
        <taxon>Asteroideae</taxon>
        <taxon>Anthemideae</taxon>
        <taxon>Anthemidinae</taxon>
        <taxon>Tanacetum</taxon>
    </lineage>
</organism>
<dbReference type="GO" id="GO:0003964">
    <property type="term" value="F:RNA-directed DNA polymerase activity"/>
    <property type="evidence" value="ECO:0007669"/>
    <property type="project" value="UniProtKB-KW"/>
</dbReference>
<dbReference type="Pfam" id="PF08284">
    <property type="entry name" value="RVP_2"/>
    <property type="match status" value="1"/>
</dbReference>
<dbReference type="Gene3D" id="2.40.70.10">
    <property type="entry name" value="Acid Proteases"/>
    <property type="match status" value="1"/>
</dbReference>
<protein>
    <submittedName>
        <fullName evidence="3">Reverse transcriptase domain-containing protein</fullName>
    </submittedName>
</protein>
<dbReference type="InterPro" id="IPR043128">
    <property type="entry name" value="Rev_trsase/Diguanyl_cyclase"/>
</dbReference>
<dbReference type="Gene3D" id="3.10.10.10">
    <property type="entry name" value="HIV Type 1 Reverse Transcriptase, subunit A, domain 1"/>
    <property type="match status" value="2"/>
</dbReference>
<feature type="domain" description="Reverse transcriptase" evidence="2">
    <location>
        <begin position="392"/>
        <end position="495"/>
    </location>
</feature>
<dbReference type="PANTHER" id="PTHR24559">
    <property type="entry name" value="TRANSPOSON TY3-I GAG-POL POLYPROTEIN"/>
    <property type="match status" value="1"/>
</dbReference>
<dbReference type="Gene3D" id="3.30.70.270">
    <property type="match status" value="1"/>
</dbReference>
<reference evidence="3" key="2">
    <citation type="submission" date="2022-01" db="EMBL/GenBank/DDBJ databases">
        <authorList>
            <person name="Yamashiro T."/>
            <person name="Shiraishi A."/>
            <person name="Satake H."/>
            <person name="Nakayama K."/>
        </authorList>
    </citation>
    <scope>NUCLEOTIDE SEQUENCE</scope>
</reference>
<dbReference type="EMBL" id="BQNB010009229">
    <property type="protein sequence ID" value="GJS60565.1"/>
    <property type="molecule type" value="Genomic_DNA"/>
</dbReference>
<keyword evidence="3" id="KW-0808">Transferase</keyword>
<dbReference type="Pfam" id="PF00078">
    <property type="entry name" value="RVT_1"/>
    <property type="match status" value="1"/>
</dbReference>
<accession>A0ABQ4X6Q6</accession>
<dbReference type="CDD" id="cd01647">
    <property type="entry name" value="RT_LTR"/>
    <property type="match status" value="1"/>
</dbReference>
<evidence type="ECO:0000256" key="1">
    <source>
        <dbReference type="SAM" id="MobiDB-lite"/>
    </source>
</evidence>